<proteinExistence type="predicted"/>
<reference evidence="3" key="1">
    <citation type="submission" date="2020-06" db="EMBL/GenBank/DDBJ databases">
        <authorList>
            <person name="Li T."/>
            <person name="Hu X."/>
            <person name="Zhang T."/>
            <person name="Song X."/>
            <person name="Zhang H."/>
            <person name="Dai N."/>
            <person name="Sheng W."/>
            <person name="Hou X."/>
            <person name="Wei L."/>
        </authorList>
    </citation>
    <scope>NUCLEOTIDE SEQUENCE</scope>
    <source>
        <strain evidence="3">G02</strain>
        <tissue evidence="3">Leaf</tissue>
    </source>
</reference>
<feature type="compositionally biased region" description="Basic and acidic residues" evidence="1">
    <location>
        <begin position="398"/>
        <end position="416"/>
    </location>
</feature>
<reference evidence="3" key="2">
    <citation type="journal article" date="2024" name="Plant">
        <title>Genomic evolution and insights into agronomic trait innovations of Sesamum species.</title>
        <authorList>
            <person name="Miao H."/>
            <person name="Wang L."/>
            <person name="Qu L."/>
            <person name="Liu H."/>
            <person name="Sun Y."/>
            <person name="Le M."/>
            <person name="Wang Q."/>
            <person name="Wei S."/>
            <person name="Zheng Y."/>
            <person name="Lin W."/>
            <person name="Duan Y."/>
            <person name="Cao H."/>
            <person name="Xiong S."/>
            <person name="Wang X."/>
            <person name="Wei L."/>
            <person name="Li C."/>
            <person name="Ma Q."/>
            <person name="Ju M."/>
            <person name="Zhao R."/>
            <person name="Li G."/>
            <person name="Mu C."/>
            <person name="Tian Q."/>
            <person name="Mei H."/>
            <person name="Zhang T."/>
            <person name="Gao T."/>
            <person name="Zhang H."/>
        </authorList>
    </citation>
    <scope>NUCLEOTIDE SEQUENCE</scope>
    <source>
        <strain evidence="3">G02</strain>
    </source>
</reference>
<feature type="region of interest" description="Disordered" evidence="1">
    <location>
        <begin position="244"/>
        <end position="271"/>
    </location>
</feature>
<evidence type="ECO:0000256" key="1">
    <source>
        <dbReference type="SAM" id="MobiDB-lite"/>
    </source>
</evidence>
<feature type="compositionally biased region" description="Polar residues" evidence="1">
    <location>
        <begin position="296"/>
        <end position="308"/>
    </location>
</feature>
<evidence type="ECO:0000313" key="3">
    <source>
        <dbReference type="EMBL" id="KAL0430945.1"/>
    </source>
</evidence>
<dbReference type="AlphaFoldDB" id="A0AAW2VNC0"/>
<dbReference type="InterPro" id="IPR025558">
    <property type="entry name" value="DUF4283"/>
</dbReference>
<feature type="domain" description="DUF4283" evidence="2">
    <location>
        <begin position="40"/>
        <end position="116"/>
    </location>
</feature>
<dbReference type="EMBL" id="JACGWJ010000003">
    <property type="protein sequence ID" value="KAL0430945.1"/>
    <property type="molecule type" value="Genomic_DNA"/>
</dbReference>
<organism evidence="3">
    <name type="scientific">Sesamum radiatum</name>
    <name type="common">Black benniseed</name>
    <dbReference type="NCBI Taxonomy" id="300843"/>
    <lineage>
        <taxon>Eukaryota</taxon>
        <taxon>Viridiplantae</taxon>
        <taxon>Streptophyta</taxon>
        <taxon>Embryophyta</taxon>
        <taxon>Tracheophyta</taxon>
        <taxon>Spermatophyta</taxon>
        <taxon>Magnoliopsida</taxon>
        <taxon>eudicotyledons</taxon>
        <taxon>Gunneridae</taxon>
        <taxon>Pentapetalae</taxon>
        <taxon>asterids</taxon>
        <taxon>lamiids</taxon>
        <taxon>Lamiales</taxon>
        <taxon>Pedaliaceae</taxon>
        <taxon>Sesamum</taxon>
    </lineage>
</organism>
<protein>
    <recommendedName>
        <fullName evidence="2">DUF4283 domain-containing protein</fullName>
    </recommendedName>
</protein>
<evidence type="ECO:0000259" key="2">
    <source>
        <dbReference type="Pfam" id="PF14111"/>
    </source>
</evidence>
<gene>
    <name evidence="3" type="ORF">Sradi_0720500</name>
</gene>
<accession>A0AAW2VNC0</accession>
<dbReference type="Pfam" id="PF14111">
    <property type="entry name" value="DUF4283"/>
    <property type="match status" value="1"/>
</dbReference>
<feature type="compositionally biased region" description="Basic and acidic residues" evidence="1">
    <location>
        <begin position="155"/>
        <end position="178"/>
    </location>
</feature>
<comment type="caution">
    <text evidence="3">The sequence shown here is derived from an EMBL/GenBank/DDBJ whole genome shotgun (WGS) entry which is preliminary data.</text>
</comment>
<feature type="compositionally biased region" description="Low complexity" evidence="1">
    <location>
        <begin position="349"/>
        <end position="361"/>
    </location>
</feature>
<feature type="region of interest" description="Disordered" evidence="1">
    <location>
        <begin position="380"/>
        <end position="429"/>
    </location>
</feature>
<sequence length="494" mass="55293">METGLDRLKRTLVLTEDEEAGMDMVSPVIADNRSHPIFLLVGRLLTPKVFRYDVLKSTLMSIIKPVRGMEIRMIEDHRFALRFNHEVDRDRAIRGCPWVFDRNLIILRMVNDDENPATVELHWCPFYMHVHGLPIRLMSREVAESIASEAVAESGEEHRPRFSREHGEISGDARRGWNERGKEKIDVGGTNSAVQQGNQQSFSKLGRLHQSNPIEHSTELPSNQSSLPNNIQPIKIQPTLTTHKPVIQDPSHTHSPHTHSPYDRDPTQPKEGPIQFQILTRIQTQSHQPILPPTQPYQNKQSPIQPQKSKYDQHLQPSPPLLQNPNPSSDSTPGHSKPHQWNDRDGMQSTVSSPISGSPSSAKLDNESLFIVPIKVAAGQRGNRGGRGSRGRGGGGRRVKEMLKRKEGPPRGEPLAKKPMMQTSKSSQSVRNLDSFSLHLESGVNVGNGYGRILLNTNDVADNLYRQTVAKGDFIDRSDQFNIGCASSETAETF</sequence>
<feature type="region of interest" description="Disordered" evidence="1">
    <location>
        <begin position="288"/>
        <end position="364"/>
    </location>
</feature>
<feature type="compositionally biased region" description="Gly residues" evidence="1">
    <location>
        <begin position="382"/>
        <end position="396"/>
    </location>
</feature>
<feature type="region of interest" description="Disordered" evidence="1">
    <location>
        <begin position="149"/>
        <end position="178"/>
    </location>
</feature>
<name>A0AAW2VNC0_SESRA</name>